<dbReference type="EMBL" id="JAPCWZ010000009">
    <property type="protein sequence ID" value="KAK8850982.1"/>
    <property type="molecule type" value="Genomic_DNA"/>
</dbReference>
<dbReference type="SUPFAM" id="SSF81383">
    <property type="entry name" value="F-box domain"/>
    <property type="match status" value="1"/>
</dbReference>
<dbReference type="Proteomes" id="UP001390339">
    <property type="component" value="Unassembled WGS sequence"/>
</dbReference>
<dbReference type="PROSITE" id="PS50181">
    <property type="entry name" value="FBOX"/>
    <property type="match status" value="1"/>
</dbReference>
<dbReference type="InterPro" id="IPR001810">
    <property type="entry name" value="F-box_dom"/>
</dbReference>
<accession>A0ABR2HPE0</accession>
<proteinExistence type="predicted"/>
<feature type="domain" description="F-box" evidence="1">
    <location>
        <begin position="1"/>
        <end position="51"/>
    </location>
</feature>
<comment type="caution">
    <text evidence="2">The sequence shown here is derived from an EMBL/GenBank/DDBJ whole genome shotgun (WGS) entry which is preliminary data.</text>
</comment>
<protein>
    <recommendedName>
        <fullName evidence="1">F-box domain-containing protein</fullName>
    </recommendedName>
</protein>
<gene>
    <name evidence="2" type="ORF">PGQ11_013461</name>
</gene>
<dbReference type="InterPro" id="IPR036047">
    <property type="entry name" value="F-box-like_dom_sf"/>
</dbReference>
<name>A0ABR2HPE0_9PEZI</name>
<evidence type="ECO:0000313" key="2">
    <source>
        <dbReference type="EMBL" id="KAK8850982.1"/>
    </source>
</evidence>
<reference evidence="2 3" key="1">
    <citation type="journal article" date="2024" name="IMA Fungus">
        <title>Apiospora arundinis, a panoply of carbohydrate-active enzymes and secondary metabolites.</title>
        <authorList>
            <person name="Sorensen T."/>
            <person name="Petersen C."/>
            <person name="Muurmann A.T."/>
            <person name="Christiansen J.V."/>
            <person name="Brundto M.L."/>
            <person name="Overgaard C.K."/>
            <person name="Boysen A.T."/>
            <person name="Wollenberg R.D."/>
            <person name="Larsen T.O."/>
            <person name="Sorensen J.L."/>
            <person name="Nielsen K.L."/>
            <person name="Sondergaard T.E."/>
        </authorList>
    </citation>
    <scope>NUCLEOTIDE SEQUENCE [LARGE SCALE GENOMIC DNA]</scope>
    <source>
        <strain evidence="2 3">AAU 773</strain>
    </source>
</reference>
<evidence type="ECO:0000259" key="1">
    <source>
        <dbReference type="PROSITE" id="PS50181"/>
    </source>
</evidence>
<evidence type="ECO:0000313" key="3">
    <source>
        <dbReference type="Proteomes" id="UP001390339"/>
    </source>
</evidence>
<organism evidence="2 3">
    <name type="scientific">Apiospora arundinis</name>
    <dbReference type="NCBI Taxonomy" id="335852"/>
    <lineage>
        <taxon>Eukaryota</taxon>
        <taxon>Fungi</taxon>
        <taxon>Dikarya</taxon>
        <taxon>Ascomycota</taxon>
        <taxon>Pezizomycotina</taxon>
        <taxon>Sordariomycetes</taxon>
        <taxon>Xylariomycetidae</taxon>
        <taxon>Amphisphaeriales</taxon>
        <taxon>Apiosporaceae</taxon>
        <taxon>Apiospora</taxon>
    </lineage>
</organism>
<sequence>MPLLTELPTEVVNMVLTALGDIDLKSLIVAQSVCTQFRELIETIAFRLRHTQPSESGGLEFDPFLRVDFGSILWALDARRHDQGSLFKRQEHQLGHMLWSLPWAQTAESREPYLRPGASWRRLCVTVGGPPITDLACMTFTTSYFRHRTGQYQEVVMAAPWLTTGCLFDMLLLEDNVENLTVATVSMYTDLLLEQRVAEYNHADHLCRYVHGNGALECPYLAPIYAQDAASRQSAVLKVHVPEGDEQSSYDNLEYFLDLQYRSWRRGGDLCGIRGCEWQGPLPPKPAFPEYPFRGHVVGSDDDDL</sequence>
<keyword evidence="3" id="KW-1185">Reference proteome</keyword>